<gene>
    <name evidence="2" type="ORF">ABB55_19170</name>
</gene>
<protein>
    <recommendedName>
        <fullName evidence="1">Serine aminopeptidase S33 domain-containing protein</fullName>
    </recommendedName>
</protein>
<proteinExistence type="predicted"/>
<dbReference type="Proteomes" id="UP000048984">
    <property type="component" value="Unassembled WGS sequence"/>
</dbReference>
<dbReference type="InterPro" id="IPR022742">
    <property type="entry name" value="Hydrolase_4"/>
</dbReference>
<dbReference type="Pfam" id="PF12146">
    <property type="entry name" value="Hydrolase_4"/>
    <property type="match status" value="1"/>
</dbReference>
<dbReference type="STRING" id="665126.ABB55_19170"/>
<reference evidence="2 3" key="2">
    <citation type="submission" date="2015-10" db="EMBL/GenBank/DDBJ databases">
        <title>Draft Genome Sequence of Prosthecomicrobium hirschii ATCC 27832.</title>
        <authorList>
            <person name="Daniel J."/>
            <person name="Givan S.A."/>
            <person name="Brun Y.V."/>
            <person name="Brown P.J."/>
        </authorList>
    </citation>
    <scope>NUCLEOTIDE SEQUENCE [LARGE SCALE GENOMIC DNA]</scope>
    <source>
        <strain evidence="2 3">16</strain>
    </source>
</reference>
<comment type="caution">
    <text evidence="2">The sequence shown here is derived from an EMBL/GenBank/DDBJ whole genome shotgun (WGS) entry which is preliminary data.</text>
</comment>
<dbReference type="EMBL" id="LJYW01000001">
    <property type="protein sequence ID" value="KPL54070.1"/>
    <property type="molecule type" value="Genomic_DNA"/>
</dbReference>
<dbReference type="SUPFAM" id="SSF53474">
    <property type="entry name" value="alpha/beta-Hydrolases"/>
    <property type="match status" value="1"/>
</dbReference>
<reference evidence="2 3" key="1">
    <citation type="submission" date="2015-09" db="EMBL/GenBank/DDBJ databases">
        <authorList>
            <person name="Jackson K.R."/>
            <person name="Lunt B.L."/>
            <person name="Fisher J.N.B."/>
            <person name="Gardner A.V."/>
            <person name="Bailey M.E."/>
            <person name="Deus L.M."/>
            <person name="Earl A.S."/>
            <person name="Gibby P.D."/>
            <person name="Hartmann K.A."/>
            <person name="Liu J.E."/>
            <person name="Manci A.M."/>
            <person name="Nielsen D.A."/>
            <person name="Solomon M.B."/>
            <person name="Breakwell D.P."/>
            <person name="Burnett S.H."/>
            <person name="Grose J.H."/>
        </authorList>
    </citation>
    <scope>NUCLEOTIDE SEQUENCE [LARGE SCALE GENOMIC DNA]</scope>
    <source>
        <strain evidence="2 3">16</strain>
    </source>
</reference>
<sequence length="239" mass="25657">MDPQTKPPLRCLLLPGLDGSGLLFEPLLGVLPPDLAPEVVAYPADRPLGYDDLTPWVEARLPRDEPFAIIAESFSGPLAIRIAARRPPGLVALVLVATFVHRPVPWLPAVLAPLARPLLFRLPPFAAAVRWFLAGDDGDELAAKVARVVRRIAPAVIACRVRAALTVDARADLAAVAVPILIVSARRDHLLGPGAPHTMTALRPDAAHCEIDAPHMLLQRRPREAADAVAPFLRSLGAR</sequence>
<accession>A0A0P6VTC5</accession>
<dbReference type="RefSeq" id="WP_054360236.1">
    <property type="nucleotide sequence ID" value="NZ_LJYW01000001.1"/>
</dbReference>
<evidence type="ECO:0000259" key="1">
    <source>
        <dbReference type="Pfam" id="PF12146"/>
    </source>
</evidence>
<feature type="domain" description="Serine aminopeptidase S33" evidence="1">
    <location>
        <begin position="62"/>
        <end position="198"/>
    </location>
</feature>
<name>A0A0P6VTC5_9HYPH</name>
<evidence type="ECO:0000313" key="2">
    <source>
        <dbReference type="EMBL" id="KPL54070.1"/>
    </source>
</evidence>
<dbReference type="InterPro" id="IPR029058">
    <property type="entry name" value="AB_hydrolase_fold"/>
</dbReference>
<evidence type="ECO:0000313" key="3">
    <source>
        <dbReference type="Proteomes" id="UP000048984"/>
    </source>
</evidence>
<organism evidence="2 3">
    <name type="scientific">Prosthecodimorpha hirschii</name>
    <dbReference type="NCBI Taxonomy" id="665126"/>
    <lineage>
        <taxon>Bacteria</taxon>
        <taxon>Pseudomonadati</taxon>
        <taxon>Pseudomonadota</taxon>
        <taxon>Alphaproteobacteria</taxon>
        <taxon>Hyphomicrobiales</taxon>
        <taxon>Ancalomicrobiaceae</taxon>
        <taxon>Prosthecodimorpha</taxon>
    </lineage>
</organism>
<keyword evidence="3" id="KW-1185">Reference proteome</keyword>
<dbReference type="Gene3D" id="3.40.50.1820">
    <property type="entry name" value="alpha/beta hydrolase"/>
    <property type="match status" value="1"/>
</dbReference>
<dbReference type="AlphaFoldDB" id="A0A0P6VTC5"/>